<dbReference type="RefSeq" id="WP_152573691.1">
    <property type="nucleotide sequence ID" value="NZ_VIKU02000002.1"/>
</dbReference>
<organism evidence="2 3">
    <name type="scientific">Pelagihabitans pacificus</name>
    <dbReference type="NCBI Taxonomy" id="2696054"/>
    <lineage>
        <taxon>Bacteria</taxon>
        <taxon>Pseudomonadati</taxon>
        <taxon>Bacteroidota</taxon>
        <taxon>Flavobacteriia</taxon>
        <taxon>Flavobacteriales</taxon>
        <taxon>Flavobacteriaceae</taxon>
        <taxon>Pelagihabitans</taxon>
    </lineage>
</organism>
<accession>A0A967AS92</accession>
<sequence>MKRVLNILGILILALPAFGQYSISKEKRKKIDSLLRQYDGNRPGYALGIVQNGALVHSKGYGKANLDYNIPITDSTAFYIGSMAKQFTAAALLILESEGKLDFKKSIKEYLPDFTTYNYEVTIEHLIHHTSGVRETNSLQLFQGIDGNFEEVFSTDDLYGLIKAQKELNFKPGSEHRYSSGGYAVLAKIIEKISGQSLRAFLEERVFEPLGMKDTFVCDNHNEVVPNRAVSYWPVDNGRFERRVQVFDAYGDGGIITTVEDLLKWDEAFYKDVLGVKNFAAKMYQKGILNNGSEIDYARALNVWEHKGQKVVQHNGGMLGFRVDMVRFPKQGTTIILLGNSAFLNPTGDALKIAEIILEGVFENETLDDNVVQENTQNINIPESISKERAGYYWTDQMNYYRRISFQNDSLFLDSGNYAQKQYLRPISQNEYLLHCSHGQTRLLFGTNDDQAPLAIYFGSTRRTFRKFDAAAPKNIQELAKYVGVYKSEELQTTYTFFKQQNKLFLGVNNKRPMQVYPAEPNSTVVWNGNEMLWIGFGEIKFDIDERRIVKGFAIGDQRVSGVSFEREKNNQLN</sequence>
<feature type="domain" description="Beta-lactamase-related" evidence="1">
    <location>
        <begin position="32"/>
        <end position="350"/>
    </location>
</feature>
<reference evidence="2" key="1">
    <citation type="submission" date="2019-07" db="EMBL/GenBank/DDBJ databases">
        <authorList>
            <person name="De-Chao Zhang Q."/>
        </authorList>
    </citation>
    <scope>NUCLEOTIDE SEQUENCE</scope>
    <source>
        <strain evidence="2">TP-CH-4</strain>
    </source>
</reference>
<dbReference type="SUPFAM" id="SSF56601">
    <property type="entry name" value="beta-lactamase/transpeptidase-like"/>
    <property type="match status" value="1"/>
</dbReference>
<dbReference type="Pfam" id="PF00144">
    <property type="entry name" value="Beta-lactamase"/>
    <property type="match status" value="1"/>
</dbReference>
<evidence type="ECO:0000313" key="2">
    <source>
        <dbReference type="EMBL" id="NHF59169.1"/>
    </source>
</evidence>
<dbReference type="InterPro" id="IPR050491">
    <property type="entry name" value="AmpC-like"/>
</dbReference>
<gene>
    <name evidence="2" type="ORF">FK220_007445</name>
</gene>
<dbReference type="Proteomes" id="UP000707206">
    <property type="component" value="Unassembled WGS sequence"/>
</dbReference>
<proteinExistence type="predicted"/>
<evidence type="ECO:0000259" key="1">
    <source>
        <dbReference type="Pfam" id="PF00144"/>
    </source>
</evidence>
<evidence type="ECO:0000313" key="3">
    <source>
        <dbReference type="Proteomes" id="UP000707206"/>
    </source>
</evidence>
<keyword evidence="3" id="KW-1185">Reference proteome</keyword>
<dbReference type="PANTHER" id="PTHR46825">
    <property type="entry name" value="D-ALANYL-D-ALANINE-CARBOXYPEPTIDASE/ENDOPEPTIDASE AMPH"/>
    <property type="match status" value="1"/>
</dbReference>
<dbReference type="InterPro" id="IPR001466">
    <property type="entry name" value="Beta-lactam-related"/>
</dbReference>
<dbReference type="InterPro" id="IPR012338">
    <property type="entry name" value="Beta-lactam/transpept-like"/>
</dbReference>
<protein>
    <submittedName>
        <fullName evidence="2">Beta-lactamase family protein</fullName>
    </submittedName>
</protein>
<name>A0A967AS92_9FLAO</name>
<dbReference type="Gene3D" id="3.40.710.10">
    <property type="entry name" value="DD-peptidase/beta-lactamase superfamily"/>
    <property type="match status" value="1"/>
</dbReference>
<dbReference type="EMBL" id="VIKU02000002">
    <property type="protein sequence ID" value="NHF59169.1"/>
    <property type="molecule type" value="Genomic_DNA"/>
</dbReference>
<dbReference type="AlphaFoldDB" id="A0A967AS92"/>
<comment type="caution">
    <text evidence="2">The sequence shown here is derived from an EMBL/GenBank/DDBJ whole genome shotgun (WGS) entry which is preliminary data.</text>
</comment>
<dbReference type="PANTHER" id="PTHR46825:SF9">
    <property type="entry name" value="BETA-LACTAMASE-RELATED DOMAIN-CONTAINING PROTEIN"/>
    <property type="match status" value="1"/>
</dbReference>
<reference evidence="2" key="2">
    <citation type="submission" date="2020-03" db="EMBL/GenBank/DDBJ databases">
        <title>Flavobacteriaceae bacterium strain TP-CH-4, a member of the family Flavobacteriaceae isolated from a deep-sea seamount.</title>
        <authorList>
            <person name="Zhang D.-C."/>
        </authorList>
    </citation>
    <scope>NUCLEOTIDE SEQUENCE</scope>
    <source>
        <strain evidence="2">TP-CH-4</strain>
    </source>
</reference>